<name>K7AH99_9ALTE</name>
<dbReference type="PROSITE" id="PS50977">
    <property type="entry name" value="HTH_TETR_2"/>
    <property type="match status" value="1"/>
</dbReference>
<reference evidence="7" key="1">
    <citation type="journal article" date="2014" name="Environ. Microbiol.">
        <title>Comparative genomics of the marine bacterial genus Glaciecola reveals the high degree of genomic diversity and genomic characteristic for cold adaptation.</title>
        <authorList>
            <person name="Qin Q.L."/>
            <person name="Xie B.B."/>
            <person name="Yu Y."/>
            <person name="Shu Y.L."/>
            <person name="Rong J.C."/>
            <person name="Zhang Y.J."/>
            <person name="Zhao D.L."/>
            <person name="Chen X.L."/>
            <person name="Zhang X.Y."/>
            <person name="Chen B."/>
            <person name="Zhou B.C."/>
            <person name="Zhang Y.Z."/>
        </authorList>
    </citation>
    <scope>NUCLEOTIDE SEQUENCE [LARGE SCALE GENOMIC DNA]</scope>
    <source>
        <strain evidence="7">LMG 21857</strain>
    </source>
</reference>
<dbReference type="InterPro" id="IPR011075">
    <property type="entry name" value="TetR_C"/>
</dbReference>
<dbReference type="AlphaFoldDB" id="K7AH99"/>
<dbReference type="Pfam" id="PF00440">
    <property type="entry name" value="TetR_N"/>
    <property type="match status" value="1"/>
</dbReference>
<dbReference type="RefSeq" id="WP_007106400.1">
    <property type="nucleotide sequence ID" value="NZ_BAER01000115.1"/>
</dbReference>
<dbReference type="GO" id="GO:0003677">
    <property type="term" value="F:DNA binding"/>
    <property type="evidence" value="ECO:0007669"/>
    <property type="project" value="UniProtKB-UniRule"/>
</dbReference>
<dbReference type="Proteomes" id="UP000006322">
    <property type="component" value="Unassembled WGS sequence"/>
</dbReference>
<dbReference type="OrthoDB" id="4541465at2"/>
<sequence>MTTLSVKPRRGRPPKIARENRDTRAELIRSGLEHLTEFGFSSSGIEPILKKVGVPKGSFYHYFASKEVFGETVLAHYDGYFAGKLDMHLLDTQFTPIQRLENFVDHAAQGMARHDFKRGCLVGNLSQEVDALPLGFRSQLSAIFAGWQHRLETCLQEAKNTGDIASTADCAQLAEFFWIGWEGAVSRAKLMQAPQPLTLFLHYFLQALPK</sequence>
<protein>
    <submittedName>
        <fullName evidence="6">Regulatory protein, TetR</fullName>
    </submittedName>
</protein>
<dbReference type="EMBL" id="BAER01000115">
    <property type="protein sequence ID" value="GAC34635.1"/>
    <property type="molecule type" value="Genomic_DNA"/>
</dbReference>
<dbReference type="InterPro" id="IPR001647">
    <property type="entry name" value="HTH_TetR"/>
</dbReference>
<gene>
    <name evidence="6" type="ORF">GPLA_3750</name>
</gene>
<dbReference type="SUPFAM" id="SSF48498">
    <property type="entry name" value="Tetracyclin repressor-like, C-terminal domain"/>
    <property type="match status" value="1"/>
</dbReference>
<dbReference type="InterPro" id="IPR009057">
    <property type="entry name" value="Homeodomain-like_sf"/>
</dbReference>
<evidence type="ECO:0000313" key="6">
    <source>
        <dbReference type="EMBL" id="GAC34635.1"/>
    </source>
</evidence>
<dbReference type="PANTHER" id="PTHR47506:SF6">
    <property type="entry name" value="HTH-TYPE TRANSCRIPTIONAL REPRESSOR NEMR"/>
    <property type="match status" value="1"/>
</dbReference>
<evidence type="ECO:0000256" key="2">
    <source>
        <dbReference type="ARBA" id="ARBA00023125"/>
    </source>
</evidence>
<feature type="domain" description="HTH tetR-type" evidence="5">
    <location>
        <begin position="21"/>
        <end position="81"/>
    </location>
</feature>
<accession>K7AH99</accession>
<evidence type="ECO:0000256" key="4">
    <source>
        <dbReference type="PROSITE-ProRule" id="PRU00335"/>
    </source>
</evidence>
<keyword evidence="1" id="KW-0805">Transcription regulation</keyword>
<keyword evidence="7" id="KW-1185">Reference proteome</keyword>
<keyword evidence="3" id="KW-0804">Transcription</keyword>
<dbReference type="SUPFAM" id="SSF46689">
    <property type="entry name" value="Homeodomain-like"/>
    <property type="match status" value="1"/>
</dbReference>
<dbReference type="STRING" id="1129793.GPLA_3750"/>
<feature type="DNA-binding region" description="H-T-H motif" evidence="4">
    <location>
        <begin position="44"/>
        <end position="63"/>
    </location>
</feature>
<evidence type="ECO:0000259" key="5">
    <source>
        <dbReference type="PROSITE" id="PS50977"/>
    </source>
</evidence>
<comment type="caution">
    <text evidence="6">The sequence shown here is derived from an EMBL/GenBank/DDBJ whole genome shotgun (WGS) entry which is preliminary data.</text>
</comment>
<organism evidence="6 7">
    <name type="scientific">Paraglaciecola polaris LMG 21857</name>
    <dbReference type="NCBI Taxonomy" id="1129793"/>
    <lineage>
        <taxon>Bacteria</taxon>
        <taxon>Pseudomonadati</taxon>
        <taxon>Pseudomonadota</taxon>
        <taxon>Gammaproteobacteria</taxon>
        <taxon>Alteromonadales</taxon>
        <taxon>Alteromonadaceae</taxon>
        <taxon>Paraglaciecola</taxon>
    </lineage>
</organism>
<evidence type="ECO:0000256" key="3">
    <source>
        <dbReference type="ARBA" id="ARBA00023163"/>
    </source>
</evidence>
<dbReference type="Gene3D" id="1.10.357.10">
    <property type="entry name" value="Tetracycline Repressor, domain 2"/>
    <property type="match status" value="1"/>
</dbReference>
<evidence type="ECO:0000256" key="1">
    <source>
        <dbReference type="ARBA" id="ARBA00023015"/>
    </source>
</evidence>
<proteinExistence type="predicted"/>
<dbReference type="PANTHER" id="PTHR47506">
    <property type="entry name" value="TRANSCRIPTIONAL REGULATORY PROTEIN"/>
    <property type="match status" value="1"/>
</dbReference>
<dbReference type="Pfam" id="PF16925">
    <property type="entry name" value="TetR_C_13"/>
    <property type="match status" value="1"/>
</dbReference>
<dbReference type="InterPro" id="IPR036271">
    <property type="entry name" value="Tet_transcr_reg_TetR-rel_C_sf"/>
</dbReference>
<evidence type="ECO:0000313" key="7">
    <source>
        <dbReference type="Proteomes" id="UP000006322"/>
    </source>
</evidence>
<keyword evidence="2 4" id="KW-0238">DNA-binding</keyword>